<evidence type="ECO:0000313" key="2">
    <source>
        <dbReference type="Proteomes" id="UP000197003"/>
    </source>
</evidence>
<reference evidence="1 2" key="1">
    <citation type="submission" date="2017-04" db="EMBL/GenBank/DDBJ databases">
        <title>Whole genome sequence of Bdellovibrio bacteriovorus strain SSB218315.</title>
        <authorList>
            <person name="Oyedara O."/>
            <person name="Rodriguez-Perez M.A."/>
        </authorList>
    </citation>
    <scope>NUCLEOTIDE SEQUENCE [LARGE SCALE GENOMIC DNA]</scope>
    <source>
        <strain evidence="1 2">SSB218315</strain>
    </source>
</reference>
<organism evidence="1 2">
    <name type="scientific">Bdellovibrio bacteriovorus</name>
    <dbReference type="NCBI Taxonomy" id="959"/>
    <lineage>
        <taxon>Bacteria</taxon>
        <taxon>Pseudomonadati</taxon>
        <taxon>Bdellovibrionota</taxon>
        <taxon>Bdellovibrionia</taxon>
        <taxon>Bdellovibrionales</taxon>
        <taxon>Pseudobdellovibrionaceae</taxon>
        <taxon>Bdellovibrio</taxon>
    </lineage>
</organism>
<dbReference type="Proteomes" id="UP000197003">
    <property type="component" value="Chromosome"/>
</dbReference>
<protein>
    <submittedName>
        <fullName evidence="1">Uncharacterized protein</fullName>
    </submittedName>
</protein>
<accession>A0A1Z3N7J0</accession>
<dbReference type="RefSeq" id="WP_088564948.1">
    <property type="nucleotide sequence ID" value="NZ_CP020946.1"/>
</dbReference>
<sequence>MAFKQVPVLGALNTSLIGFMLLVLTPFFASAQVQTEMRLFSDSFISPTFEAAEKTNYQFVGAQLKSETFSEAPFKMDVSGGVAIGAPLLNYLNISEFYLETRLSETENFYMGRKKMLWNELDARWDLGVWEPLFKWNPLNAESQGLTGIFWQVDKPYYTLLLFASPIYIPDQGPSFDIENGSFVKGNPWFRRPPESIRIWEEATAIDYTFEKPSETEVVLQNSFGMKLAFGDPQGLRGQLAYTYKPSNQLAIGYEGNLNVAELKGAVNLQPQVFYHSLVGGDISYKSDRLRLGVSGLYDKPSKDEIFEEKWTHPTFEDAVLVSPFIEWTNSYFGVALQHLEIYGGKVTEEGELANENRAPLMTRYPYQQATQLSLMGNFSFKRTKKLITKVSYTHSEKNKFDLIRVSARFRLSGLWSFIGEMQMVKAEPASQENQNDIAQFENNDRLMLGAAYVF</sequence>
<proteinExistence type="predicted"/>
<dbReference type="OrthoDB" id="5287854at2"/>
<dbReference type="AlphaFoldDB" id="A0A1Z3N7J0"/>
<evidence type="ECO:0000313" key="1">
    <source>
        <dbReference type="EMBL" id="ASD63409.1"/>
    </source>
</evidence>
<gene>
    <name evidence="1" type="ORF">B9G79_07390</name>
</gene>
<dbReference type="EMBL" id="CP020946">
    <property type="protein sequence ID" value="ASD63409.1"/>
    <property type="molecule type" value="Genomic_DNA"/>
</dbReference>
<name>A0A1Z3N7J0_BDEBC</name>